<protein>
    <recommendedName>
        <fullName evidence="3">DUF4132 domain-containing protein</fullName>
    </recommendedName>
</protein>
<keyword evidence="2" id="KW-1185">Reference proteome</keyword>
<evidence type="ECO:0000313" key="2">
    <source>
        <dbReference type="Proteomes" id="UP000638836"/>
    </source>
</evidence>
<gene>
    <name evidence="1" type="ORF">GLO26_07570</name>
</gene>
<accession>A0ABR7TDT6</accession>
<dbReference type="EMBL" id="WNJQ01000006">
    <property type="protein sequence ID" value="MBC9825682.1"/>
    <property type="molecule type" value="Genomic_DNA"/>
</dbReference>
<name>A0ABR7TDT6_9LACT</name>
<comment type="caution">
    <text evidence="1">The sequence shown here is derived from an EMBL/GenBank/DDBJ whole genome shotgun (WGS) entry which is preliminary data.</text>
</comment>
<dbReference type="Proteomes" id="UP000638836">
    <property type="component" value="Unassembled WGS sequence"/>
</dbReference>
<reference evidence="1 2" key="1">
    <citation type="journal article" date="2020" name="Microorganisms">
        <title>New Insight into Antimicrobial Compounds from Food and Marine-Sourced Carnobacterium Species through Phenotype and Genome Analyses.</title>
        <authorList>
            <person name="Begrem S."/>
            <person name="Ivaniuk F."/>
            <person name="Gigout-Chevalier F."/>
            <person name="Kolypczuk L."/>
            <person name="Bonnetot S."/>
            <person name="Leroi F."/>
            <person name="Grovel O."/>
            <person name="Delbarre-Ladrat C."/>
            <person name="Passerini D."/>
        </authorList>
    </citation>
    <scope>NUCLEOTIDE SEQUENCE [LARGE SCALE GENOMIC DNA]</scope>
    <source>
        <strain evidence="1 2">MIP2551</strain>
    </source>
</reference>
<evidence type="ECO:0000313" key="1">
    <source>
        <dbReference type="EMBL" id="MBC9825682.1"/>
    </source>
</evidence>
<sequence>MIFEKITPEKLDSWSTEYSRRAQEILPEIVARLVLSSFNQIKDFNFPYGKGIQFPGYDGYLNVDESTNYVPKGVSVFEFGTNENILDKFNGDIKKRSENPLKIIKETTNFIFVSSKIWSHRISIPDKIIETKGKYNWKEIKIIDAQLLCLWLDENPSVSIWLSELINGSISGISTVEKYWNEKTETAKPKLTTQFFIKNREDEVNKIKEWVLKSKGYFFIKAEATLEATLFLIAAMKNIDIEVVHKVIIIKDRDTWDRVLSLENRNLILIPVFPIDDDISCPNYINAILPISKFTSLAKISENFDGIEINKFKHEQFRMNLLDLGISNDKISELEKDTKRCFLPLYRNLSTNPLVKRPGWLSLLSTEKENLISIMLVNYIDIESQGDLEVLKMLTKDSSEFLSKLDEWTKIEDFPIVNIGKVYRVVSVQDMWLFLADKIKKNDIENLKRAIVLVFSETTPKYDLPKEERSMAAILGKNDKYSKELIEGLLISLIFLKERDEMFSSTSIGSTKTIVHVLLRDVLNEVVSEKQWLSIAEFLPLISEACPEILINKLKKEVRDSKSKFWEIFNVEKRNGLFSGDVYHHILWAIQRLVWMEHYAVDAIRLLVRIAQKQFSLPNGNTPESSLTQIFNMMFPQTVLSKYQLAKLLGRIIHEFPDVGLKLIDEMSGDNNNHIVISMSKPEWIEFTNPYEKRTLTYEDLSEFRNKIVNAFFDNINESDSRVYEIILKNIDYFYYGYNMKIKELIENNFEKFSDEEKLPMSIILRRTIFNNKKYIYRKDDQQIEITRFLKEILPLVEPSNIMRYVYLCKYNPPISNPIPYSDSTKYDIKQEEASIYIERKKAIREIMEVYGIEKIIDYCKYIEDTSDFSKIIVEDILDWKFDIDFLLKVHEINQNLFTALLFFLNKDGLENMLKALETNQNLSWEHEAEILCQSGHSMILWKEIELKKPLVIDYFWKNSPLVPVVRLNEEEIEYYLGGLVEHGRVIEAINSTTYSDYNDYRVLLFLLYSLREYINDVKNRDNLEIQSIVPDNIQNIFKKIYQEKNKDIELIATLELYFIEILPFNFHPQALNELIVKQPEIYVQLVSNSSLDDSGKSKNKDNSVSYYKVVNKITTIPGCNKDSIEKEFFDSWIMIVTNIAKKNGYEKAISVALGSLLSYSPDGTDGIFPHEVIREFFEENMYEAYISEYLVPNFTVGKINQEGTRVSWNSNSIGEKRMAEKYYNDAQTIKIDYPETASILKSLSDHYELFSKQLIDMDERYFD</sequence>
<dbReference type="RefSeq" id="WP_023176929.1">
    <property type="nucleotide sequence ID" value="NZ_WNJQ01000006.1"/>
</dbReference>
<evidence type="ECO:0008006" key="3">
    <source>
        <dbReference type="Google" id="ProtNLM"/>
    </source>
</evidence>
<proteinExistence type="predicted"/>
<organism evidence="1 2">
    <name type="scientific">Carnobacterium inhibens</name>
    <dbReference type="NCBI Taxonomy" id="147709"/>
    <lineage>
        <taxon>Bacteria</taxon>
        <taxon>Bacillati</taxon>
        <taxon>Bacillota</taxon>
        <taxon>Bacilli</taxon>
        <taxon>Lactobacillales</taxon>
        <taxon>Carnobacteriaceae</taxon>
        <taxon>Carnobacterium</taxon>
    </lineage>
</organism>